<dbReference type="Gene3D" id="2.60.130.10">
    <property type="entry name" value="Aromatic compound dioxygenase"/>
    <property type="match status" value="1"/>
</dbReference>
<reference evidence="4 5" key="1">
    <citation type="submission" date="2019-07" db="EMBL/GenBank/DDBJ databases">
        <title>Genomics analysis of Aphanomyces spp. identifies a new class of oomycete effector associated with host adaptation.</title>
        <authorList>
            <person name="Gaulin E."/>
        </authorList>
    </citation>
    <scope>NUCLEOTIDE SEQUENCE [LARGE SCALE GENOMIC DNA]</scope>
    <source>
        <strain evidence="4 5">ATCC 201684</strain>
    </source>
</reference>
<dbReference type="PANTHER" id="PTHR34315">
    <property type="match status" value="1"/>
</dbReference>
<dbReference type="GO" id="GO:0016702">
    <property type="term" value="F:oxidoreductase activity, acting on single donors with incorporation of molecular oxygen, incorporation of two atoms of oxygen"/>
    <property type="evidence" value="ECO:0007669"/>
    <property type="project" value="InterPro"/>
</dbReference>
<proteinExistence type="predicted"/>
<evidence type="ECO:0000256" key="2">
    <source>
        <dbReference type="SAM" id="SignalP"/>
    </source>
</evidence>
<evidence type="ECO:0000256" key="1">
    <source>
        <dbReference type="SAM" id="MobiDB-lite"/>
    </source>
</evidence>
<feature type="region of interest" description="Disordered" evidence="1">
    <location>
        <begin position="348"/>
        <end position="389"/>
    </location>
</feature>
<keyword evidence="2" id="KW-0732">Signal</keyword>
<dbReference type="SUPFAM" id="SSF49482">
    <property type="entry name" value="Aromatic compound dioxygenase"/>
    <property type="match status" value="1"/>
</dbReference>
<dbReference type="EMBL" id="VJMJ01000085">
    <property type="protein sequence ID" value="KAF0736968.1"/>
    <property type="molecule type" value="Genomic_DNA"/>
</dbReference>
<dbReference type="GO" id="GO:0008199">
    <property type="term" value="F:ferric iron binding"/>
    <property type="evidence" value="ECO:0007669"/>
    <property type="project" value="InterPro"/>
</dbReference>
<dbReference type="Proteomes" id="UP000481153">
    <property type="component" value="Unassembled WGS sequence"/>
</dbReference>
<keyword evidence="5" id="KW-1185">Reference proteome</keyword>
<gene>
    <name evidence="4" type="ORF">Ae201684_006780</name>
</gene>
<accession>A0A6G0XA51</accession>
<dbReference type="CDD" id="cd03457">
    <property type="entry name" value="intradiol_dioxygenase_like"/>
    <property type="match status" value="1"/>
</dbReference>
<dbReference type="InterPro" id="IPR000627">
    <property type="entry name" value="Intradiol_dOase_C"/>
</dbReference>
<evidence type="ECO:0000259" key="3">
    <source>
        <dbReference type="Pfam" id="PF00775"/>
    </source>
</evidence>
<name>A0A6G0XA51_9STRA</name>
<organism evidence="4 5">
    <name type="scientific">Aphanomyces euteiches</name>
    <dbReference type="NCBI Taxonomy" id="100861"/>
    <lineage>
        <taxon>Eukaryota</taxon>
        <taxon>Sar</taxon>
        <taxon>Stramenopiles</taxon>
        <taxon>Oomycota</taxon>
        <taxon>Saprolegniomycetes</taxon>
        <taxon>Saprolegniales</taxon>
        <taxon>Verrucalvaceae</taxon>
        <taxon>Aphanomyces</taxon>
    </lineage>
</organism>
<protein>
    <recommendedName>
        <fullName evidence="3">Intradiol ring-cleavage dioxygenases domain-containing protein</fullName>
    </recommendedName>
</protein>
<dbReference type="InterPro" id="IPR015889">
    <property type="entry name" value="Intradiol_dOase_core"/>
</dbReference>
<comment type="caution">
    <text evidence="4">The sequence shown here is derived from an EMBL/GenBank/DDBJ whole genome shotgun (WGS) entry which is preliminary data.</text>
</comment>
<evidence type="ECO:0000313" key="4">
    <source>
        <dbReference type="EMBL" id="KAF0736968.1"/>
    </source>
</evidence>
<dbReference type="AlphaFoldDB" id="A0A6G0XA51"/>
<feature type="signal peptide" evidence="2">
    <location>
        <begin position="1"/>
        <end position="21"/>
    </location>
</feature>
<feature type="chain" id="PRO_5026175899" description="Intradiol ring-cleavage dioxygenases domain-containing protein" evidence="2">
    <location>
        <begin position="22"/>
        <end position="423"/>
    </location>
</feature>
<dbReference type="PANTHER" id="PTHR34315:SF1">
    <property type="entry name" value="INTRADIOL RING-CLEAVAGE DIOXYGENASES DOMAIN-CONTAINING PROTEIN-RELATED"/>
    <property type="match status" value="1"/>
</dbReference>
<dbReference type="Pfam" id="PF00775">
    <property type="entry name" value="Dioxygenase_C"/>
    <property type="match status" value="1"/>
</dbReference>
<evidence type="ECO:0000313" key="5">
    <source>
        <dbReference type="Proteomes" id="UP000481153"/>
    </source>
</evidence>
<feature type="domain" description="Intradiol ring-cleavage dioxygenases" evidence="3">
    <location>
        <begin position="128"/>
        <end position="264"/>
    </location>
</feature>
<feature type="compositionally biased region" description="Low complexity" evidence="1">
    <location>
        <begin position="360"/>
        <end position="389"/>
    </location>
</feature>
<sequence>MVQLKFGIVTTIVAFMVSVDAHPNHHQASIDELEASRDFKQHAFRSLKACENSPQARRLQQRTTERREMQLRQLREVVLNRRRLSADEVAAKSHKSNLTGITSFDTADNTLLFGTSPKCVLEPEVTQGPYYVKGELIRNDVRESQPGIDLFADIQVIDINTCEPVSALYLDFWHCNSTGVYAGVVANGNGDSSDLTNINATFLRGLAPTDEDGIVHFTTKFPGYYTSRATHIHVLGNHGGQVAANNTYIGSTVSNVGQLFFDQDLITQVSATGTYATSNQQLTLNANDSIFGQETATGFDPVMEYVFVGDSIEDGIFAWISIGINASVSKSVSPAALLTANGGVATSGGAGGPSGGPSNGPGSNSSGPPGDMNSTFAPNTTTTTASPSVTATVSTVAPSSSSNSKSTYTAWICCSILLLVWSS</sequence>
<feature type="compositionally biased region" description="Gly residues" evidence="1">
    <location>
        <begin position="348"/>
        <end position="359"/>
    </location>
</feature>
<dbReference type="VEuPathDB" id="FungiDB:AeMF1_019784"/>